<reference evidence="1 2" key="1">
    <citation type="submission" date="2019-03" db="EMBL/GenBank/DDBJ databases">
        <title>Genomic Encyclopedia of Type Strains, Phase III (KMG-III): the genomes of soil and plant-associated and newly described type strains.</title>
        <authorList>
            <person name="Whitman W."/>
        </authorList>
    </citation>
    <scope>NUCLEOTIDE SEQUENCE [LARGE SCALE GENOMIC DNA]</scope>
    <source>
        <strain evidence="1 2">CECT 7972</strain>
    </source>
</reference>
<dbReference type="Proteomes" id="UP000295558">
    <property type="component" value="Unassembled WGS sequence"/>
</dbReference>
<name>A0A4R6ZRT3_9LIST</name>
<comment type="caution">
    <text evidence="1">The sequence shown here is derived from an EMBL/GenBank/DDBJ whole genome shotgun (WGS) entry which is preliminary data.</text>
</comment>
<dbReference type="EMBL" id="SNZK01000001">
    <property type="protein sequence ID" value="TDR55423.1"/>
    <property type="molecule type" value="Genomic_DNA"/>
</dbReference>
<dbReference type="AlphaFoldDB" id="A0A4R6ZRT3"/>
<protein>
    <submittedName>
        <fullName evidence="1">Uncharacterized protein</fullName>
    </submittedName>
</protein>
<accession>A0A4R6ZRT3</accession>
<proteinExistence type="predicted"/>
<evidence type="ECO:0000313" key="2">
    <source>
        <dbReference type="Proteomes" id="UP000295558"/>
    </source>
</evidence>
<keyword evidence="2" id="KW-1185">Reference proteome</keyword>
<sequence length="34" mass="4160">MYILAIPVLFCPVLWYKEQMMVSHDEHRHSFIPK</sequence>
<gene>
    <name evidence="1" type="ORF">DFP96_101358</name>
</gene>
<evidence type="ECO:0000313" key="1">
    <source>
        <dbReference type="EMBL" id="TDR55423.1"/>
    </source>
</evidence>
<organism evidence="1 2">
    <name type="scientific">Listeria rocourtiae</name>
    <dbReference type="NCBI Taxonomy" id="647910"/>
    <lineage>
        <taxon>Bacteria</taxon>
        <taxon>Bacillati</taxon>
        <taxon>Bacillota</taxon>
        <taxon>Bacilli</taxon>
        <taxon>Bacillales</taxon>
        <taxon>Listeriaceae</taxon>
        <taxon>Listeria</taxon>
    </lineage>
</organism>